<organism evidence="2 3">
    <name type="scientific">Aurantimonas coralicida</name>
    <dbReference type="NCBI Taxonomy" id="182270"/>
    <lineage>
        <taxon>Bacteria</taxon>
        <taxon>Pseudomonadati</taxon>
        <taxon>Pseudomonadota</taxon>
        <taxon>Alphaproteobacteria</taxon>
        <taxon>Hyphomicrobiales</taxon>
        <taxon>Aurantimonadaceae</taxon>
        <taxon>Aurantimonas</taxon>
    </lineage>
</organism>
<keyword evidence="2" id="KW-0255">Endonuclease</keyword>
<dbReference type="InterPro" id="IPR003615">
    <property type="entry name" value="HNH_nuc"/>
</dbReference>
<dbReference type="PANTHER" id="PTHR33877">
    <property type="entry name" value="SLL1193 PROTEIN"/>
    <property type="match status" value="1"/>
</dbReference>
<accession>A0A9C9NF91</accession>
<dbReference type="Proteomes" id="UP000885680">
    <property type="component" value="Unassembled WGS sequence"/>
</dbReference>
<sequence length="121" mass="14138">MGKPEKLKKIRTALAQEQNWLCHYCDSPMWDSDPAVFLRRHHVPKGLLNRFQCTAEHLRPKQDGGKDIPENIVAACKFCNQTRHKRRSAQPPETYRQHVQKRVKAGKWHPLKIHRLTITVG</sequence>
<evidence type="ECO:0000259" key="1">
    <source>
        <dbReference type="Pfam" id="PF01844"/>
    </source>
</evidence>
<protein>
    <submittedName>
        <fullName evidence="2">Restriction endonuclease</fullName>
    </submittedName>
</protein>
<dbReference type="GO" id="GO:0008270">
    <property type="term" value="F:zinc ion binding"/>
    <property type="evidence" value="ECO:0007669"/>
    <property type="project" value="InterPro"/>
</dbReference>
<proteinExistence type="predicted"/>
<dbReference type="InterPro" id="IPR052892">
    <property type="entry name" value="NA-targeting_endonuclease"/>
</dbReference>
<dbReference type="PANTHER" id="PTHR33877:SF2">
    <property type="entry name" value="OS07G0170200 PROTEIN"/>
    <property type="match status" value="1"/>
</dbReference>
<dbReference type="GO" id="GO:0003676">
    <property type="term" value="F:nucleic acid binding"/>
    <property type="evidence" value="ECO:0007669"/>
    <property type="project" value="InterPro"/>
</dbReference>
<dbReference type="CDD" id="cd00085">
    <property type="entry name" value="HNHc"/>
    <property type="match status" value="1"/>
</dbReference>
<dbReference type="Pfam" id="PF01844">
    <property type="entry name" value="HNH"/>
    <property type="match status" value="1"/>
</dbReference>
<reference evidence="2" key="1">
    <citation type="journal article" date="2020" name="mSystems">
        <title>Genome- and Community-Level Interaction Insights into Carbon Utilization and Element Cycling Functions of Hydrothermarchaeota in Hydrothermal Sediment.</title>
        <authorList>
            <person name="Zhou Z."/>
            <person name="Liu Y."/>
            <person name="Xu W."/>
            <person name="Pan J."/>
            <person name="Luo Z.H."/>
            <person name="Li M."/>
        </authorList>
    </citation>
    <scope>NUCLEOTIDE SEQUENCE</scope>
    <source>
        <strain evidence="2">HyVt-347</strain>
    </source>
</reference>
<dbReference type="AlphaFoldDB" id="A0A9C9NF91"/>
<dbReference type="Gene3D" id="1.10.30.50">
    <property type="match status" value="1"/>
</dbReference>
<keyword evidence="2" id="KW-0378">Hydrolase</keyword>
<dbReference type="GO" id="GO:0004519">
    <property type="term" value="F:endonuclease activity"/>
    <property type="evidence" value="ECO:0007669"/>
    <property type="project" value="UniProtKB-KW"/>
</dbReference>
<dbReference type="EMBL" id="DRGN01000095">
    <property type="protein sequence ID" value="HEU00114.1"/>
    <property type="molecule type" value="Genomic_DNA"/>
</dbReference>
<dbReference type="InterPro" id="IPR002711">
    <property type="entry name" value="HNH"/>
</dbReference>
<comment type="caution">
    <text evidence="2">The sequence shown here is derived from an EMBL/GenBank/DDBJ whole genome shotgun (WGS) entry which is preliminary data.</text>
</comment>
<gene>
    <name evidence="2" type="ORF">ENH89_07090</name>
</gene>
<name>A0A9C9NF91_9HYPH</name>
<feature type="domain" description="HNH" evidence="1">
    <location>
        <begin position="51"/>
        <end position="86"/>
    </location>
</feature>
<evidence type="ECO:0000313" key="2">
    <source>
        <dbReference type="EMBL" id="HEU00114.1"/>
    </source>
</evidence>
<keyword evidence="2" id="KW-0540">Nuclease</keyword>
<evidence type="ECO:0000313" key="3">
    <source>
        <dbReference type="Proteomes" id="UP000885680"/>
    </source>
</evidence>